<dbReference type="PANTHER" id="PTHR11351:SF98">
    <property type="entry name" value="RE43130P"/>
    <property type="match status" value="1"/>
</dbReference>
<keyword evidence="10 13" id="KW-0472">Membrane</keyword>
<feature type="transmembrane region" description="Helical" evidence="13">
    <location>
        <begin position="202"/>
        <end position="223"/>
    </location>
</feature>
<sequence length="373" mass="43373">MHRTIIDGVHQEPYKMIPVLSDSGTARLSSNIDDTTKRNTEYLHPLTTKKYKWKIVWRNVIAFIYLHIASLYGIYLAAVVCKWETIGFTMLFGLCTGYGITAGAHRLWAHKCYKANTALRLLLAFFNTAAFQNHIYEWARDHRVHHKFTDTDADPHNSRRGFFFSHMGWLMVKKQTDVKLKGQLVDMSDLEEDWVVMFQMKYYFILMPLCAFVIPIGIPMYFWGESLNVAFHCSAILRYTVSLNNTWLVNSAAHIWGNRPYDRTISPTENIYVGILAFGEGWHNYHHAFPWDYKTSEYSGYKTNISTAFIDFFSWLGWAYDLKTVRTEMIEKRALRTGDGTHHSIQAGPWGWGDPDLTKHDKETIDIINPKED</sequence>
<dbReference type="InterPro" id="IPR005804">
    <property type="entry name" value="FA_desaturase_dom"/>
</dbReference>
<evidence type="ECO:0000256" key="1">
    <source>
        <dbReference type="ARBA" id="ARBA00004141"/>
    </source>
</evidence>
<comment type="caution">
    <text evidence="15">The sequence shown here is derived from an EMBL/GenBank/DDBJ whole genome shotgun (WGS) entry which is preliminary data.</text>
</comment>
<evidence type="ECO:0000256" key="3">
    <source>
        <dbReference type="ARBA" id="ARBA00022516"/>
    </source>
</evidence>
<evidence type="ECO:0000256" key="5">
    <source>
        <dbReference type="ARBA" id="ARBA00022832"/>
    </source>
</evidence>
<evidence type="ECO:0000313" key="15">
    <source>
        <dbReference type="EMBL" id="KAF6213874.1"/>
    </source>
</evidence>
<evidence type="ECO:0000256" key="8">
    <source>
        <dbReference type="ARBA" id="ARBA00023004"/>
    </source>
</evidence>
<keyword evidence="6 13" id="KW-1133">Transmembrane helix</keyword>
<keyword evidence="8" id="KW-0408">Iron</keyword>
<feature type="domain" description="Fatty acid desaturase" evidence="14">
    <location>
        <begin position="83"/>
        <end position="290"/>
    </location>
</feature>
<dbReference type="GO" id="GO:0006636">
    <property type="term" value="P:unsaturated fatty acid biosynthetic process"/>
    <property type="evidence" value="ECO:0007669"/>
    <property type="project" value="InterPro"/>
</dbReference>
<reference evidence="15" key="1">
    <citation type="journal article" date="2021" name="Mol. Ecol. Resour.">
        <title>Apolygus lucorum genome provides insights into omnivorousness and mesophyll feeding.</title>
        <authorList>
            <person name="Liu Y."/>
            <person name="Liu H."/>
            <person name="Wang H."/>
            <person name="Huang T."/>
            <person name="Liu B."/>
            <person name="Yang B."/>
            <person name="Yin L."/>
            <person name="Li B."/>
            <person name="Zhang Y."/>
            <person name="Zhang S."/>
            <person name="Jiang F."/>
            <person name="Zhang X."/>
            <person name="Ren Y."/>
            <person name="Wang B."/>
            <person name="Wang S."/>
            <person name="Lu Y."/>
            <person name="Wu K."/>
            <person name="Fan W."/>
            <person name="Wang G."/>
        </authorList>
    </citation>
    <scope>NUCLEOTIDE SEQUENCE</scope>
    <source>
        <strain evidence="15">12Hb</strain>
    </source>
</reference>
<dbReference type="GO" id="GO:0005506">
    <property type="term" value="F:iron ion binding"/>
    <property type="evidence" value="ECO:0007669"/>
    <property type="project" value="TreeGrafter"/>
</dbReference>
<keyword evidence="3 12" id="KW-0444">Lipid biosynthesis</keyword>
<evidence type="ECO:0000256" key="9">
    <source>
        <dbReference type="ARBA" id="ARBA00023098"/>
    </source>
</evidence>
<dbReference type="OrthoDB" id="10260134at2759"/>
<comment type="cofactor">
    <cofactor evidence="12">
        <name>Fe(2+)</name>
        <dbReference type="ChEBI" id="CHEBI:29033"/>
    </cofactor>
</comment>
<keyword evidence="4 12" id="KW-0812">Transmembrane</keyword>
<evidence type="ECO:0000256" key="13">
    <source>
        <dbReference type="SAM" id="Phobius"/>
    </source>
</evidence>
<dbReference type="InterPro" id="IPR015876">
    <property type="entry name" value="Acyl-CoA_DS"/>
</dbReference>
<keyword evidence="11 12" id="KW-0275">Fatty acid biosynthesis</keyword>
<evidence type="ECO:0000256" key="6">
    <source>
        <dbReference type="ARBA" id="ARBA00022989"/>
    </source>
</evidence>
<dbReference type="InterPro" id="IPR009160">
    <property type="entry name" value="Acyl-CoA_deSatase_haem/ster-bd"/>
</dbReference>
<evidence type="ECO:0000256" key="11">
    <source>
        <dbReference type="ARBA" id="ARBA00023160"/>
    </source>
</evidence>
<dbReference type="Proteomes" id="UP000466442">
    <property type="component" value="Unassembled WGS sequence"/>
</dbReference>
<dbReference type="EMBL" id="WIXP02000003">
    <property type="protein sequence ID" value="KAF6213874.1"/>
    <property type="molecule type" value="Genomic_DNA"/>
</dbReference>
<comment type="similarity">
    <text evidence="2 12">Belongs to the fatty acid desaturase type 1 family.</text>
</comment>
<name>A0A8S9XZ47_APOLU</name>
<comment type="subcellular location">
    <subcellularLocation>
        <location evidence="1">Membrane</location>
        <topology evidence="1">Multi-pass membrane protein</topology>
    </subcellularLocation>
</comment>
<dbReference type="CDD" id="cd03505">
    <property type="entry name" value="Delta9-FADS-like"/>
    <property type="match status" value="1"/>
</dbReference>
<protein>
    <recommendedName>
        <fullName evidence="14">Fatty acid desaturase domain-containing protein</fullName>
    </recommendedName>
</protein>
<proteinExistence type="inferred from homology"/>
<keyword evidence="7 12" id="KW-0560">Oxidoreductase</keyword>
<keyword evidence="5" id="KW-0276">Fatty acid metabolism</keyword>
<gene>
    <name evidence="15" type="ORF">GE061_011599</name>
</gene>
<dbReference type="GO" id="GO:0004768">
    <property type="term" value="F:stearoyl-CoA 9-desaturase activity"/>
    <property type="evidence" value="ECO:0007669"/>
    <property type="project" value="InterPro"/>
</dbReference>
<feature type="transmembrane region" description="Helical" evidence="13">
    <location>
        <begin position="60"/>
        <end position="80"/>
    </location>
</feature>
<evidence type="ECO:0000256" key="10">
    <source>
        <dbReference type="ARBA" id="ARBA00023136"/>
    </source>
</evidence>
<dbReference type="PRINTS" id="PR00075">
    <property type="entry name" value="FACDDSATRASE"/>
</dbReference>
<keyword evidence="9" id="KW-0443">Lipid metabolism</keyword>
<evidence type="ECO:0000259" key="14">
    <source>
        <dbReference type="Pfam" id="PF00487"/>
    </source>
</evidence>
<evidence type="ECO:0000313" key="16">
    <source>
        <dbReference type="Proteomes" id="UP000466442"/>
    </source>
</evidence>
<evidence type="ECO:0000256" key="4">
    <source>
        <dbReference type="ARBA" id="ARBA00022692"/>
    </source>
</evidence>
<accession>A0A8S9XZ47</accession>
<comment type="domain">
    <text evidence="12">The histidine box domains are involved in binding the catalytic metal ions.</text>
</comment>
<evidence type="ECO:0000256" key="7">
    <source>
        <dbReference type="ARBA" id="ARBA00023002"/>
    </source>
</evidence>
<evidence type="ECO:0000256" key="2">
    <source>
        <dbReference type="ARBA" id="ARBA00009295"/>
    </source>
</evidence>
<organism evidence="15 16">
    <name type="scientific">Apolygus lucorum</name>
    <name type="common">Small green plant bug</name>
    <name type="synonym">Lygocoris lucorum</name>
    <dbReference type="NCBI Taxonomy" id="248454"/>
    <lineage>
        <taxon>Eukaryota</taxon>
        <taxon>Metazoa</taxon>
        <taxon>Ecdysozoa</taxon>
        <taxon>Arthropoda</taxon>
        <taxon>Hexapoda</taxon>
        <taxon>Insecta</taxon>
        <taxon>Pterygota</taxon>
        <taxon>Neoptera</taxon>
        <taxon>Paraneoptera</taxon>
        <taxon>Hemiptera</taxon>
        <taxon>Heteroptera</taxon>
        <taxon>Panheteroptera</taxon>
        <taxon>Cimicomorpha</taxon>
        <taxon>Miridae</taxon>
        <taxon>Mirini</taxon>
        <taxon>Apolygus</taxon>
    </lineage>
</organism>
<evidence type="ECO:0000256" key="12">
    <source>
        <dbReference type="RuleBase" id="RU000581"/>
    </source>
</evidence>
<dbReference type="PANTHER" id="PTHR11351">
    <property type="entry name" value="ACYL-COA DESATURASE"/>
    <property type="match status" value="1"/>
</dbReference>
<dbReference type="Pfam" id="PF00487">
    <property type="entry name" value="FA_desaturase"/>
    <property type="match status" value="1"/>
</dbReference>
<dbReference type="AlphaFoldDB" id="A0A8S9XZ47"/>
<dbReference type="PIRSF" id="PIRSF000345">
    <property type="entry name" value="OLE1"/>
    <property type="match status" value="1"/>
</dbReference>
<keyword evidence="16" id="KW-1185">Reference proteome</keyword>
<feature type="transmembrane region" description="Helical" evidence="13">
    <location>
        <begin position="86"/>
        <end position="104"/>
    </location>
</feature>
<dbReference type="GO" id="GO:0005789">
    <property type="term" value="C:endoplasmic reticulum membrane"/>
    <property type="evidence" value="ECO:0007669"/>
    <property type="project" value="TreeGrafter"/>
</dbReference>